<evidence type="ECO:0000256" key="1">
    <source>
        <dbReference type="SAM" id="MobiDB-lite"/>
    </source>
</evidence>
<name>A0AA40HCS7_CNENI</name>
<evidence type="ECO:0000313" key="3">
    <source>
        <dbReference type="Proteomes" id="UP001177744"/>
    </source>
</evidence>
<reference evidence="2" key="1">
    <citation type="submission" date="2023-06" db="EMBL/GenBank/DDBJ databases">
        <title>Reference genome for the Northern bat (Eptesicus nilssonii), a most northern bat species.</title>
        <authorList>
            <person name="Laine V.N."/>
            <person name="Pulliainen A.T."/>
            <person name="Lilley T.M."/>
        </authorList>
    </citation>
    <scope>NUCLEOTIDE SEQUENCE</scope>
    <source>
        <strain evidence="2">BLF_Eptnil</strain>
        <tissue evidence="2">Kidney</tissue>
    </source>
</reference>
<feature type="region of interest" description="Disordered" evidence="1">
    <location>
        <begin position="47"/>
        <end position="93"/>
    </location>
</feature>
<keyword evidence="3" id="KW-1185">Reference proteome</keyword>
<comment type="caution">
    <text evidence="2">The sequence shown here is derived from an EMBL/GenBank/DDBJ whole genome shotgun (WGS) entry which is preliminary data.</text>
</comment>
<gene>
    <name evidence="2" type="ORF">QTO34_010958</name>
</gene>
<proteinExistence type="predicted"/>
<evidence type="ECO:0000313" key="2">
    <source>
        <dbReference type="EMBL" id="KAK1328789.1"/>
    </source>
</evidence>
<sequence>MNDSLPVPRLSGGKYIMRPWQALPTFIWRPDVGERTLLDVCPHTALSTRGQESQQEEEVEAGGGAGRPRTCGRWRAPRAHRRTASAPAPGDGVADHVLQEHLEHPARLLVDEPGDALDAAAPRQAPDGGLGDALDVVAQHLAVALGAALAQALPAFAATGHGG</sequence>
<dbReference type="Proteomes" id="UP001177744">
    <property type="component" value="Unassembled WGS sequence"/>
</dbReference>
<dbReference type="AlphaFoldDB" id="A0AA40HCS7"/>
<protein>
    <submittedName>
        <fullName evidence="2">Uncharacterized protein</fullName>
    </submittedName>
</protein>
<feature type="compositionally biased region" description="Basic residues" evidence="1">
    <location>
        <begin position="70"/>
        <end position="83"/>
    </location>
</feature>
<organism evidence="2 3">
    <name type="scientific">Cnephaeus nilssonii</name>
    <name type="common">Northern bat</name>
    <name type="synonym">Eptesicus nilssonii</name>
    <dbReference type="NCBI Taxonomy" id="3371016"/>
    <lineage>
        <taxon>Eukaryota</taxon>
        <taxon>Metazoa</taxon>
        <taxon>Chordata</taxon>
        <taxon>Craniata</taxon>
        <taxon>Vertebrata</taxon>
        <taxon>Euteleostomi</taxon>
        <taxon>Mammalia</taxon>
        <taxon>Eutheria</taxon>
        <taxon>Laurasiatheria</taxon>
        <taxon>Chiroptera</taxon>
        <taxon>Yangochiroptera</taxon>
        <taxon>Vespertilionidae</taxon>
        <taxon>Cnephaeus</taxon>
    </lineage>
</organism>
<dbReference type="EMBL" id="JAULJE010000022">
    <property type="protein sequence ID" value="KAK1328789.1"/>
    <property type="molecule type" value="Genomic_DNA"/>
</dbReference>
<accession>A0AA40HCS7</accession>